<dbReference type="InterPro" id="IPR042185">
    <property type="entry name" value="Serpin_sf_2"/>
</dbReference>
<dbReference type="SMART" id="SM00409">
    <property type="entry name" value="IG"/>
    <property type="match status" value="2"/>
</dbReference>
<sequence>MVTAVYQSRSCTIMLRCFVLLLFLGFSSPFPTITLLKGSQFKLQCLTESDLLAPEYSWSFIHQPNGSKDVNIPFTPLKDTDEALELNPVDLHHAGIYKCVVRGFSETAIVKTKRTFSISVFESLPLITWQFLEGTEGEPVTLPCLVPPERVNSYKFINVKWFKVKELEPGFNEQELKPVVRSQSSIKEKETPGTRRFYWASDLTRLDGSINIDSLEPGDESLYRCDISTGSYKEKQLIELVVQRAPPPRCLNHSHPWEACPDPDSKSWEAILRESLTEFSLNLYKNVNLMEPESNLLFSPISIAVLLSQLLLGTRGETRTELEEGLSLPPGFTCIHSEMKRLSSKTKESLLIANQMFFNPELKLHEAFISQSKEFYDSVPKKLTNDSAANVKLVNSWVANFTQNRIPELVDSVDESIEFILLNAVYFIGKWKGTFEVKDGEFTTFSGEVLSVPILYSLNFNLVTGYIHELKAQVGKFPLTGKNSLYVILPFSETKKGLQATEALLTEDNIRHMVKEMASTVPTLCEVSLPKVKLLVTTDLLLLLKKLKLSGLFNDPNLCGIFDLQNVTPVSDARHRAFLSLTEKGVEAAATSSISFSRSFSNFNALRPFVLMVWNEEINNPLFIGRVLHPEKKE</sequence>
<dbReference type="InterPro" id="IPR000215">
    <property type="entry name" value="Serpin_fam"/>
</dbReference>
<dbReference type="InterPro" id="IPR042178">
    <property type="entry name" value="Serpin_sf_1"/>
</dbReference>
<reference evidence="3" key="2">
    <citation type="submission" date="2025-08" db="UniProtKB">
        <authorList>
            <consortium name="RefSeq"/>
        </authorList>
    </citation>
    <scope>IDENTIFICATION</scope>
    <source>
        <tissue evidence="3">Blood</tissue>
    </source>
</reference>
<dbReference type="AlphaFoldDB" id="A0A2D0QZD6"/>
<dbReference type="PANTHER" id="PTHR11461">
    <property type="entry name" value="SERINE PROTEASE INHIBITOR, SERPIN"/>
    <property type="match status" value="1"/>
</dbReference>
<dbReference type="InterPro" id="IPR013106">
    <property type="entry name" value="Ig_V-set"/>
</dbReference>
<dbReference type="OrthoDB" id="6433428at2759"/>
<dbReference type="SUPFAM" id="SSF56574">
    <property type="entry name" value="Serpins"/>
    <property type="match status" value="1"/>
</dbReference>
<accession>A0A2D0QZD6</accession>
<dbReference type="RefSeq" id="XP_017323679.1">
    <property type="nucleotide sequence ID" value="XM_017468190.3"/>
</dbReference>
<dbReference type="CDD" id="cd00096">
    <property type="entry name" value="Ig"/>
    <property type="match status" value="1"/>
</dbReference>
<dbReference type="GO" id="GO:0005615">
    <property type="term" value="C:extracellular space"/>
    <property type="evidence" value="ECO:0007669"/>
    <property type="project" value="InterPro"/>
</dbReference>
<dbReference type="Gene3D" id="3.30.497.10">
    <property type="entry name" value="Antithrombin, subunit I, domain 2"/>
    <property type="match status" value="1"/>
</dbReference>
<dbReference type="PROSITE" id="PS50835">
    <property type="entry name" value="IG_LIKE"/>
    <property type="match status" value="2"/>
</dbReference>
<dbReference type="GeneID" id="108265637"/>
<dbReference type="InterPro" id="IPR003599">
    <property type="entry name" value="Ig_sub"/>
</dbReference>
<dbReference type="SMART" id="SM00093">
    <property type="entry name" value="SERPIN"/>
    <property type="match status" value="1"/>
</dbReference>
<dbReference type="InterPro" id="IPR013783">
    <property type="entry name" value="Ig-like_fold"/>
</dbReference>
<dbReference type="CTD" id="710"/>
<name>A0A2D0QZD6_ICTPU</name>
<dbReference type="Proteomes" id="UP000221080">
    <property type="component" value="Chromosome 5"/>
</dbReference>
<dbReference type="InterPro" id="IPR023796">
    <property type="entry name" value="Serpin_dom"/>
</dbReference>
<evidence type="ECO:0000256" key="1">
    <source>
        <dbReference type="RuleBase" id="RU000411"/>
    </source>
</evidence>
<dbReference type="InterPro" id="IPR036186">
    <property type="entry name" value="Serpin_sf"/>
</dbReference>
<gene>
    <name evidence="3" type="primary">serping1</name>
</gene>
<protein>
    <submittedName>
        <fullName evidence="3">Plasma protease C1 inhibitor</fullName>
    </submittedName>
</protein>
<evidence type="ECO:0000313" key="2">
    <source>
        <dbReference type="Proteomes" id="UP000221080"/>
    </source>
</evidence>
<dbReference type="Gene3D" id="2.60.40.10">
    <property type="entry name" value="Immunoglobulins"/>
    <property type="match status" value="2"/>
</dbReference>
<proteinExistence type="inferred from homology"/>
<dbReference type="SUPFAM" id="SSF48726">
    <property type="entry name" value="Immunoglobulin"/>
    <property type="match status" value="2"/>
</dbReference>
<dbReference type="Gene3D" id="2.30.39.10">
    <property type="entry name" value="Alpha-1-antitrypsin, domain 1"/>
    <property type="match status" value="1"/>
</dbReference>
<dbReference type="Pfam" id="PF00079">
    <property type="entry name" value="Serpin"/>
    <property type="match status" value="1"/>
</dbReference>
<reference evidence="2" key="1">
    <citation type="journal article" date="2016" name="Nat. Commun.">
        <title>The channel catfish genome sequence provides insights into the evolution of scale formation in teleosts.</title>
        <authorList>
            <person name="Liu Z."/>
            <person name="Liu S."/>
            <person name="Yao J."/>
            <person name="Bao L."/>
            <person name="Zhang J."/>
            <person name="Li Y."/>
            <person name="Jiang C."/>
            <person name="Sun L."/>
            <person name="Wang R."/>
            <person name="Zhang Y."/>
            <person name="Zhou T."/>
            <person name="Zeng Q."/>
            <person name="Fu Q."/>
            <person name="Gao S."/>
            <person name="Li N."/>
            <person name="Koren S."/>
            <person name="Jiang Y."/>
            <person name="Zimin A."/>
            <person name="Xu P."/>
            <person name="Phillippy A.M."/>
            <person name="Geng X."/>
            <person name="Song L."/>
            <person name="Sun F."/>
            <person name="Li C."/>
            <person name="Wang X."/>
            <person name="Chen A."/>
            <person name="Jin Y."/>
            <person name="Yuan Z."/>
            <person name="Yang Y."/>
            <person name="Tan S."/>
            <person name="Peatman E."/>
            <person name="Lu J."/>
            <person name="Qin Z."/>
            <person name="Dunham R."/>
            <person name="Li Z."/>
            <person name="Sonstegard T."/>
            <person name="Feng J."/>
            <person name="Danzmann R.G."/>
            <person name="Schroeder S."/>
            <person name="Scheffler B."/>
            <person name="Duke M.V."/>
            <person name="Ballard L."/>
            <person name="Kucuktas H."/>
            <person name="Kaltenboeck L."/>
            <person name="Liu H."/>
            <person name="Armbruster J."/>
            <person name="Xie Y."/>
            <person name="Kirby M.L."/>
            <person name="Tian Y."/>
            <person name="Flanagan M.E."/>
            <person name="Mu W."/>
            <person name="Waldbieser G.C."/>
        </authorList>
    </citation>
    <scope>NUCLEOTIDE SEQUENCE [LARGE SCALE GENOMIC DNA]</scope>
    <source>
        <strain evidence="2">SDA103</strain>
    </source>
</reference>
<dbReference type="STRING" id="7998.ENSIPUP00000025749"/>
<dbReference type="InterPro" id="IPR007110">
    <property type="entry name" value="Ig-like_dom"/>
</dbReference>
<keyword evidence="2" id="KW-1185">Reference proteome</keyword>
<comment type="similarity">
    <text evidence="1">Belongs to the serpin family.</text>
</comment>
<dbReference type="InterPro" id="IPR036179">
    <property type="entry name" value="Ig-like_dom_sf"/>
</dbReference>
<dbReference type="PANTHER" id="PTHR11461:SF159">
    <property type="entry name" value="PLASMA PROTEASE C1 INHIBITOR"/>
    <property type="match status" value="1"/>
</dbReference>
<evidence type="ECO:0000313" key="3">
    <source>
        <dbReference type="RefSeq" id="XP_017323679.1"/>
    </source>
</evidence>
<dbReference type="Pfam" id="PF07686">
    <property type="entry name" value="V-set"/>
    <property type="match status" value="1"/>
</dbReference>
<dbReference type="GO" id="GO:0004867">
    <property type="term" value="F:serine-type endopeptidase inhibitor activity"/>
    <property type="evidence" value="ECO:0007669"/>
    <property type="project" value="InterPro"/>
</dbReference>
<dbReference type="KEGG" id="ipu:108265637"/>
<organism evidence="2 3">
    <name type="scientific">Ictalurus punctatus</name>
    <name type="common">Channel catfish</name>
    <name type="synonym">Silurus punctatus</name>
    <dbReference type="NCBI Taxonomy" id="7998"/>
    <lineage>
        <taxon>Eukaryota</taxon>
        <taxon>Metazoa</taxon>
        <taxon>Chordata</taxon>
        <taxon>Craniata</taxon>
        <taxon>Vertebrata</taxon>
        <taxon>Euteleostomi</taxon>
        <taxon>Actinopterygii</taxon>
        <taxon>Neopterygii</taxon>
        <taxon>Teleostei</taxon>
        <taxon>Ostariophysi</taxon>
        <taxon>Siluriformes</taxon>
        <taxon>Ictaluridae</taxon>
        <taxon>Ictalurus</taxon>
    </lineage>
</organism>